<reference evidence="2" key="1">
    <citation type="submission" date="2018-07" db="EMBL/GenBank/DDBJ databases">
        <authorList>
            <person name="Blom J."/>
        </authorList>
    </citation>
    <scope>NUCLEOTIDE SEQUENCE [LARGE SCALE GENOMIC DNA]</scope>
    <source>
        <strain evidence="2">CCOS 864</strain>
    </source>
</reference>
<dbReference type="RefSeq" id="WP_148708559.1">
    <property type="nucleotide sequence ID" value="NZ_CBCSFG010000043.1"/>
</dbReference>
<keyword evidence="2" id="KW-1185">Reference proteome</keyword>
<evidence type="ECO:0000313" key="1">
    <source>
        <dbReference type="EMBL" id="SUQ64183.1"/>
    </source>
</evidence>
<organism evidence="1 2">
    <name type="scientific">Pseudomonas wadenswilerensis</name>
    <dbReference type="NCBI Taxonomy" id="1785161"/>
    <lineage>
        <taxon>Bacteria</taxon>
        <taxon>Pseudomonadati</taxon>
        <taxon>Pseudomonadota</taxon>
        <taxon>Gammaproteobacteria</taxon>
        <taxon>Pseudomonadales</taxon>
        <taxon>Pseudomonadaceae</taxon>
        <taxon>Pseudomonas</taxon>
    </lineage>
</organism>
<gene>
    <name evidence="1" type="ORF">CCOS864_03638</name>
</gene>
<dbReference type="Proteomes" id="UP000255177">
    <property type="component" value="Unassembled WGS sequence"/>
</dbReference>
<sequence>MLSTGDHKEIFVDCQHKFRGLVSAFKAKKFEKNRRHDHSFVFRRGYRDLMLEARAALHTSTFSKYLQWCGFHIANQLPELKRYPTGYDELQGVSWKDSKVSLEREILWIAARINQDHATVSHFRLYAEEIEKLVLSGDHTKAITLLKELESIHGASFWSVQLRIALEGVVGGLEGQKKYTSEVRSIYKAGLLNFIAYNTSVRNEDRVSIQKYTEDIQRRITDHSRYEDSVKSYMRHRLLNIWPNKIEEIADVLRVEQSHSLIDIYETFVSLVQHSTTSESNKELKTTVMAALNQTLTVNDFRLSKACLSFGLPVNSSFPLRQTKTADALALGNSYSAIKSALLPKDLLRRKADAWEYIYSGVALSFGSKTIKGGNLSDVSRLIASVLRQDHSSSAAYSRLLKVTTNFSGLPFANAIRNFVGLLYRSFPAQEWRPETISLNCPSIGVEDKVNFDLNLDQSPSNLLWGLLQNPNRDFGNLDSVAVKLFRCCGLLKSDDLELVLHDIESLRESKPRLLPALVIPLYLHALHESGHRQTIIELIADECSREKCRIDLLPIASTIESYTTEEYNRCGALLAPPIALHILWEITEKNTTASHLRFKLGQVIRRKDVQEPAKLINIMEKTPLPAHQLVYFLRHVCTCNWVDQVRVVKTTSEILHQRQNTCSVLRDLDPEREYEYTDEIMEISNRQLMSDGQWIVDRTRVQVDIGALTRWATRELSEEFYRYRDLAKVVTPAEYDELMRDILIENQISPQFSEFDEADTVLYSLLARVGHEFLNNSLFGLDYYLSKRIRHQSFVGLIRGPLELQNLITNKEKSGADYNINEELLERFSDCSKDILSKLSNTIERFSDSFDTAIIETKNKVIQIRSKENPHGLISFELGPQIVPIARVVLNDADTETFVKGAVGIMWALLDRSLGEVREYISGELKSRITIIFDEFRASLKSLVEGRSEYPEVDRTIGECSVAVQLALDDASSWFCRTSDKDALKRTFDTDQAVKISIEAAKKCLRGFEPNISVITSTSDVVVLPSTLVFIHDVIFVSLDNARVHSGLKNPKIHISVDPDLGNESFVIKTRCSAKSSTRIESEKKLAEIRENIERGEFHSKTKTEGGSGLYKIAAVVKQSTKGHLTFGFNDDEFEITVAYHFMGETLPIEEVL</sequence>
<protein>
    <submittedName>
        <fullName evidence="1">Uncharacterized protein</fullName>
    </submittedName>
</protein>
<dbReference type="AlphaFoldDB" id="A0A380T2D7"/>
<dbReference type="EMBL" id="UIDD01000009">
    <property type="protein sequence ID" value="SUQ64183.1"/>
    <property type="molecule type" value="Genomic_DNA"/>
</dbReference>
<accession>A0A380T2D7</accession>
<name>A0A380T2D7_9PSED</name>
<evidence type="ECO:0000313" key="2">
    <source>
        <dbReference type="Proteomes" id="UP000255177"/>
    </source>
</evidence>
<proteinExistence type="predicted"/>